<comment type="caution">
    <text evidence="2">The sequence shown here is derived from an EMBL/GenBank/DDBJ whole genome shotgun (WGS) entry which is preliminary data.</text>
</comment>
<organism evidence="2 3">
    <name type="scientific">Agrobacterium genomosp. 13 str. CFBP 6927</name>
    <dbReference type="NCBI Taxonomy" id="1183428"/>
    <lineage>
        <taxon>Bacteria</taxon>
        <taxon>Pseudomonadati</taxon>
        <taxon>Pseudomonadota</taxon>
        <taxon>Alphaproteobacteria</taxon>
        <taxon>Hyphomicrobiales</taxon>
        <taxon>Rhizobiaceae</taxon>
        <taxon>Rhizobium/Agrobacterium group</taxon>
        <taxon>Agrobacterium</taxon>
        <taxon>Agrobacterium tumefaciens complex</taxon>
    </lineage>
</organism>
<evidence type="ECO:0000256" key="1">
    <source>
        <dbReference type="SAM" id="MobiDB-lite"/>
    </source>
</evidence>
<feature type="compositionally biased region" description="Polar residues" evidence="1">
    <location>
        <begin position="47"/>
        <end position="59"/>
    </location>
</feature>
<feature type="region of interest" description="Disordered" evidence="1">
    <location>
        <begin position="33"/>
        <end position="59"/>
    </location>
</feature>
<protein>
    <submittedName>
        <fullName evidence="2">Uncharacterized protein</fullName>
    </submittedName>
</protein>
<reference evidence="2 3" key="1">
    <citation type="submission" date="2016-01" db="EMBL/GenBank/DDBJ databases">
        <authorList>
            <person name="Regsiter A."/>
            <person name="william w."/>
        </authorList>
    </citation>
    <scope>NUCLEOTIDE SEQUENCE [LARGE SCALE GENOMIC DNA]</scope>
    <source>
        <strain evidence="2 3">CFBP 6927</strain>
    </source>
</reference>
<dbReference type="EMBL" id="FBWH01000019">
    <property type="protein sequence ID" value="CUX28265.1"/>
    <property type="molecule type" value="Genomic_DNA"/>
</dbReference>
<name>A0ABM9VEY2_9HYPH</name>
<evidence type="ECO:0000313" key="3">
    <source>
        <dbReference type="Proteomes" id="UP000191812"/>
    </source>
</evidence>
<proteinExistence type="predicted"/>
<gene>
    <name evidence="2" type="ORF">AGR13a_Cc260068</name>
</gene>
<evidence type="ECO:0000313" key="2">
    <source>
        <dbReference type="EMBL" id="CUX28265.1"/>
    </source>
</evidence>
<keyword evidence="3" id="KW-1185">Reference proteome</keyword>
<dbReference type="Proteomes" id="UP000191812">
    <property type="component" value="Unassembled WGS sequence"/>
</dbReference>
<accession>A0ABM9VEY2</accession>
<sequence length="204" mass="20261">MAIAVTFFSGKARAAAGSIISLVQRDSARAVSQRMVPDGSSLMPGRTTESSIGASMPQPCSSSRIGSSCLNSAPISFKAPRQACSAAGSSGFTGSACFSSGFAASSAGFWRSPSLSSLRSPSFFAPSEPFPAGNSLPSGCCSFGISGFGAGFGASAGFCVSSSIGFSAPAGAFPSTGFGCGTGTCGGGSEAEINVRLITKRHRR</sequence>